<accession>A0A1F5WDZ3</accession>
<dbReference type="EMBL" id="MFHQ01000036">
    <property type="protein sequence ID" value="OGF73817.1"/>
    <property type="molecule type" value="Genomic_DNA"/>
</dbReference>
<reference evidence="1 2" key="1">
    <citation type="journal article" date="2016" name="Nat. Commun.">
        <title>Thousands of microbial genomes shed light on interconnected biogeochemical processes in an aquifer system.</title>
        <authorList>
            <person name="Anantharaman K."/>
            <person name="Brown C.T."/>
            <person name="Hug L.A."/>
            <person name="Sharon I."/>
            <person name="Castelle C.J."/>
            <person name="Probst A.J."/>
            <person name="Thomas B.C."/>
            <person name="Singh A."/>
            <person name="Wilkins M.J."/>
            <person name="Karaoz U."/>
            <person name="Brodie E.L."/>
            <person name="Williams K.H."/>
            <person name="Hubbard S.S."/>
            <person name="Banfield J.F."/>
        </authorList>
    </citation>
    <scope>NUCLEOTIDE SEQUENCE [LARGE SCALE GENOMIC DNA]</scope>
</reference>
<organism evidence="1 2">
    <name type="scientific">Candidatus Giovannonibacteria bacterium RIFCSPHIGHO2_02_FULL_46_20</name>
    <dbReference type="NCBI Taxonomy" id="1798338"/>
    <lineage>
        <taxon>Bacteria</taxon>
        <taxon>Candidatus Giovannoniibacteriota</taxon>
    </lineage>
</organism>
<name>A0A1F5WDZ3_9BACT</name>
<protein>
    <submittedName>
        <fullName evidence="1">Uncharacterized protein</fullName>
    </submittedName>
</protein>
<dbReference type="STRING" id="1798338.A3J56_02190"/>
<proteinExistence type="predicted"/>
<comment type="caution">
    <text evidence="1">The sequence shown here is derived from an EMBL/GenBank/DDBJ whole genome shotgun (WGS) entry which is preliminary data.</text>
</comment>
<gene>
    <name evidence="1" type="ORF">A3J56_02190</name>
</gene>
<dbReference type="AlphaFoldDB" id="A0A1F5WDZ3"/>
<evidence type="ECO:0000313" key="1">
    <source>
        <dbReference type="EMBL" id="OGF73817.1"/>
    </source>
</evidence>
<sequence length="218" mass="24808">MPYITLKDRSGLDPLIEKLREKVLDFPEGTAVSISMRYIAERVLIEGSLNAAEQYQGKRATRYWLLVNHAGIALNIAFELWDRVFSKVDPASLQWFEALFVPLDPIPSHDVSQILGSDVDALIAKIKKLAGPFGYNYDCAYCGLVNYAMTELMPRIMMDACDLGDDDFVAEDVKSMMFFWFGLARTLYTEIARPYEDEQIAKNSDVSVYNLLLRRLNV</sequence>
<evidence type="ECO:0000313" key="2">
    <source>
        <dbReference type="Proteomes" id="UP000178406"/>
    </source>
</evidence>
<dbReference type="Proteomes" id="UP000178406">
    <property type="component" value="Unassembled WGS sequence"/>
</dbReference>